<evidence type="ECO:0000259" key="7">
    <source>
        <dbReference type="PROSITE" id="PS51918"/>
    </source>
</evidence>
<evidence type="ECO:0000313" key="8">
    <source>
        <dbReference type="EMBL" id="GFM37059.1"/>
    </source>
</evidence>
<dbReference type="GO" id="GO:0003824">
    <property type="term" value="F:catalytic activity"/>
    <property type="evidence" value="ECO:0007669"/>
    <property type="project" value="InterPro"/>
</dbReference>
<evidence type="ECO:0000256" key="1">
    <source>
        <dbReference type="ARBA" id="ARBA00001966"/>
    </source>
</evidence>
<evidence type="ECO:0000256" key="3">
    <source>
        <dbReference type="ARBA" id="ARBA00022691"/>
    </source>
</evidence>
<dbReference type="Gene3D" id="3.30.750.200">
    <property type="match status" value="1"/>
</dbReference>
<evidence type="ECO:0000256" key="4">
    <source>
        <dbReference type="ARBA" id="ARBA00022723"/>
    </source>
</evidence>
<dbReference type="Pfam" id="PF04055">
    <property type="entry name" value="Radical_SAM"/>
    <property type="match status" value="1"/>
</dbReference>
<dbReference type="PANTHER" id="PTHR11135">
    <property type="entry name" value="HISTONE ACETYLTRANSFERASE-RELATED"/>
    <property type="match status" value="1"/>
</dbReference>
<evidence type="ECO:0000256" key="2">
    <source>
        <dbReference type="ARBA" id="ARBA00022485"/>
    </source>
</evidence>
<dbReference type="Pfam" id="PF16199">
    <property type="entry name" value="Radical_SAM_C"/>
    <property type="match status" value="1"/>
</dbReference>
<name>A0A7J0BTL7_9BACT</name>
<dbReference type="EMBL" id="BLVP01000008">
    <property type="protein sequence ID" value="GFM37059.1"/>
    <property type="molecule type" value="Genomic_DNA"/>
</dbReference>
<keyword evidence="6" id="KW-0411">Iron-sulfur</keyword>
<organism evidence="8 9">
    <name type="scientific">Desulfovibrio psychrotolerans</name>
    <dbReference type="NCBI Taxonomy" id="415242"/>
    <lineage>
        <taxon>Bacteria</taxon>
        <taxon>Pseudomonadati</taxon>
        <taxon>Thermodesulfobacteriota</taxon>
        <taxon>Desulfovibrionia</taxon>
        <taxon>Desulfovibrionales</taxon>
        <taxon>Desulfovibrionaceae</taxon>
        <taxon>Desulfovibrio</taxon>
    </lineage>
</organism>
<dbReference type="Proteomes" id="UP000503820">
    <property type="component" value="Unassembled WGS sequence"/>
</dbReference>
<dbReference type="PROSITE" id="PS51918">
    <property type="entry name" value="RADICAL_SAM"/>
    <property type="match status" value="1"/>
</dbReference>
<keyword evidence="4" id="KW-0479">Metal-binding</keyword>
<keyword evidence="9" id="KW-1185">Reference proteome</keyword>
<dbReference type="AlphaFoldDB" id="A0A7J0BTL7"/>
<protein>
    <recommendedName>
        <fullName evidence="7">Radical SAM core domain-containing protein</fullName>
    </recommendedName>
</protein>
<dbReference type="PANTHER" id="PTHR11135:SF1">
    <property type="entry name" value="PROTEIN YHCC"/>
    <property type="match status" value="1"/>
</dbReference>
<accession>A0A7J0BTL7</accession>
<dbReference type="InterPro" id="IPR032432">
    <property type="entry name" value="Radical_SAM_C"/>
</dbReference>
<dbReference type="InterPro" id="IPR007197">
    <property type="entry name" value="rSAM"/>
</dbReference>
<dbReference type="InterPro" id="IPR039661">
    <property type="entry name" value="ELP3"/>
</dbReference>
<dbReference type="InterPro" id="IPR006638">
    <property type="entry name" value="Elp3/MiaA/NifB-like_rSAM"/>
</dbReference>
<comment type="cofactor">
    <cofactor evidence="1">
        <name>[4Fe-4S] cluster</name>
        <dbReference type="ChEBI" id="CHEBI:49883"/>
    </cofactor>
</comment>
<gene>
    <name evidence="8" type="ORF">DSM19430T_17430</name>
</gene>
<reference evidence="8 9" key="1">
    <citation type="submission" date="2020-05" db="EMBL/GenBank/DDBJ databases">
        <title>Draft genome sequence of Desulfovibrio psychrotolerans JS1T.</title>
        <authorList>
            <person name="Ueno A."/>
            <person name="Tamazawa S."/>
            <person name="Tamamura S."/>
            <person name="Murakami T."/>
            <person name="Kiyama T."/>
            <person name="Inomata H."/>
            <person name="Amano Y."/>
            <person name="Miyakawa K."/>
            <person name="Tamaki H."/>
            <person name="Naganuma T."/>
            <person name="Kaneko K."/>
        </authorList>
    </citation>
    <scope>NUCLEOTIDE SEQUENCE [LARGE SCALE GENOMIC DNA]</scope>
    <source>
        <strain evidence="8 9">JS1</strain>
    </source>
</reference>
<proteinExistence type="predicted"/>
<keyword evidence="3" id="KW-0949">S-adenosyl-L-methionine</keyword>
<evidence type="ECO:0000313" key="9">
    <source>
        <dbReference type="Proteomes" id="UP000503820"/>
    </source>
</evidence>
<comment type="caution">
    <text evidence="8">The sequence shown here is derived from an EMBL/GenBank/DDBJ whole genome shotgun (WGS) entry which is preliminary data.</text>
</comment>
<dbReference type="GO" id="GO:0051539">
    <property type="term" value="F:4 iron, 4 sulfur cluster binding"/>
    <property type="evidence" value="ECO:0007669"/>
    <property type="project" value="UniProtKB-KW"/>
</dbReference>
<keyword evidence="2" id="KW-0004">4Fe-4S</keyword>
<evidence type="ECO:0000256" key="6">
    <source>
        <dbReference type="ARBA" id="ARBA00023014"/>
    </source>
</evidence>
<dbReference type="SMART" id="SM00729">
    <property type="entry name" value="Elp3"/>
    <property type="match status" value="1"/>
</dbReference>
<evidence type="ECO:0000256" key="5">
    <source>
        <dbReference type="ARBA" id="ARBA00023004"/>
    </source>
</evidence>
<dbReference type="GO" id="GO:0046872">
    <property type="term" value="F:metal ion binding"/>
    <property type="evidence" value="ECO:0007669"/>
    <property type="project" value="UniProtKB-KW"/>
</dbReference>
<keyword evidence="5" id="KW-0408">Iron</keyword>
<sequence>MGLLGASLEDQWAFWRNRYGRSNEAGIFIAYLQSFSNTYGPVEKLRRTLEALEALPDLAGLSIGTRPDCLDSEKLDCIARFAAGNLPCPQHVHAATSGTHDQSVPERHTGQYRNTVPPDGQHRILPGREVWLELGLQSAHDKTLVRINRGHDFAASESAVRMAAERGLRVCAHLIAGLPGETEEDFLLTVDRVNSLPVHGVKFHNLYVAKDTELARHWEQGGYTPLTEEEYLRILVRALPRLRPEIVVQRLTGDAAGDELLAPHWHSGKTAFIASVARGLERLNTWQGKELETSPGPLPPLWFSLRRNLPAHLHRQWEEEFRAMAPILHFNITEPLP</sequence>
<dbReference type="InterPro" id="IPR058240">
    <property type="entry name" value="rSAM_sf"/>
</dbReference>
<feature type="domain" description="Radical SAM core" evidence="7">
    <location>
        <begin position="1"/>
        <end position="250"/>
    </location>
</feature>
<dbReference type="SUPFAM" id="SSF102114">
    <property type="entry name" value="Radical SAM enzymes"/>
    <property type="match status" value="2"/>
</dbReference>